<reference evidence="2" key="1">
    <citation type="journal article" date="2019" name="Int. J. Syst. Evol. Microbiol.">
        <title>The Global Catalogue of Microorganisms (GCM) 10K type strain sequencing project: providing services to taxonomists for standard genome sequencing and annotation.</title>
        <authorList>
            <consortium name="The Broad Institute Genomics Platform"/>
            <consortium name="The Broad Institute Genome Sequencing Center for Infectious Disease"/>
            <person name="Wu L."/>
            <person name="Ma J."/>
        </authorList>
    </citation>
    <scope>NUCLEOTIDE SEQUENCE [LARGE SCALE GENOMIC DNA]</scope>
    <source>
        <strain evidence="2">JCM 16702</strain>
    </source>
</reference>
<organism evidence="1 2">
    <name type="scientific">Actinomadura miaoliensis</name>
    <dbReference type="NCBI Taxonomy" id="430685"/>
    <lineage>
        <taxon>Bacteria</taxon>
        <taxon>Bacillati</taxon>
        <taxon>Actinomycetota</taxon>
        <taxon>Actinomycetes</taxon>
        <taxon>Streptosporangiales</taxon>
        <taxon>Thermomonosporaceae</taxon>
        <taxon>Actinomadura</taxon>
    </lineage>
</organism>
<accession>A0ABP7VLY5</accession>
<evidence type="ECO:0000313" key="2">
    <source>
        <dbReference type="Proteomes" id="UP001500683"/>
    </source>
</evidence>
<protein>
    <submittedName>
        <fullName evidence="1">Uncharacterized protein</fullName>
    </submittedName>
</protein>
<name>A0ABP7VLY5_9ACTN</name>
<proteinExistence type="predicted"/>
<evidence type="ECO:0000313" key="1">
    <source>
        <dbReference type="EMBL" id="GAA4070161.1"/>
    </source>
</evidence>
<gene>
    <name evidence="1" type="ORF">GCM10022214_27090</name>
</gene>
<keyword evidence="2" id="KW-1185">Reference proteome</keyword>
<dbReference type="Proteomes" id="UP001500683">
    <property type="component" value="Unassembled WGS sequence"/>
</dbReference>
<comment type="caution">
    <text evidence="1">The sequence shown here is derived from an EMBL/GenBank/DDBJ whole genome shotgun (WGS) entry which is preliminary data.</text>
</comment>
<dbReference type="EMBL" id="BAAAZG010000016">
    <property type="protein sequence ID" value="GAA4070161.1"/>
    <property type="molecule type" value="Genomic_DNA"/>
</dbReference>
<sequence length="92" mass="9587">MGRSGRVDGAARARLARLAVGDPVSRRSEFDQLKDTAKAASLGSRSLGKLKERLASLADIEAIGPTSRGPAAVTGRCPRARCPRKGLLSCVA</sequence>